<dbReference type="AlphaFoldDB" id="A0AA36H6R6"/>
<evidence type="ECO:0000256" key="1">
    <source>
        <dbReference type="ARBA" id="ARBA00001974"/>
    </source>
</evidence>
<evidence type="ECO:0000259" key="10">
    <source>
        <dbReference type="Pfam" id="PF21895"/>
    </source>
</evidence>
<dbReference type="GO" id="GO:0071949">
    <property type="term" value="F:FAD binding"/>
    <property type="evidence" value="ECO:0007669"/>
    <property type="project" value="TreeGrafter"/>
</dbReference>
<dbReference type="InterPro" id="IPR029041">
    <property type="entry name" value="FAD-linked_oxidoreductase-like"/>
</dbReference>
<evidence type="ECO:0000256" key="4">
    <source>
        <dbReference type="ARBA" id="ARBA00022630"/>
    </source>
</evidence>
<comment type="pathway">
    <text evidence="2 9">One-carbon metabolism; tetrahydrofolate interconversion.</text>
</comment>
<proteinExistence type="inferred from homology"/>
<dbReference type="FunFam" id="3.20.20.220:FF:000018">
    <property type="entry name" value="Methylenetetrahydrofolate reductase"/>
    <property type="match status" value="1"/>
</dbReference>
<evidence type="ECO:0000256" key="3">
    <source>
        <dbReference type="ARBA" id="ARBA00006743"/>
    </source>
</evidence>
<evidence type="ECO:0000256" key="7">
    <source>
        <dbReference type="ARBA" id="ARBA00034530"/>
    </source>
</evidence>
<evidence type="ECO:0000256" key="9">
    <source>
        <dbReference type="RuleBase" id="RU004254"/>
    </source>
</evidence>
<dbReference type="Pfam" id="PF02219">
    <property type="entry name" value="MTHFR"/>
    <property type="match status" value="1"/>
</dbReference>
<dbReference type="GO" id="GO:0009086">
    <property type="term" value="P:methionine biosynthetic process"/>
    <property type="evidence" value="ECO:0007669"/>
    <property type="project" value="TreeGrafter"/>
</dbReference>
<dbReference type="SUPFAM" id="SSF51730">
    <property type="entry name" value="FAD-linked oxidoreductase"/>
    <property type="match status" value="1"/>
</dbReference>
<dbReference type="Pfam" id="PF21895">
    <property type="entry name" value="MTHFR_C"/>
    <property type="match status" value="1"/>
</dbReference>
<protein>
    <recommendedName>
        <fullName evidence="7">methylenetetrahydrofolate reductase (NADPH)</fullName>
        <ecNumber evidence="7">1.5.1.53</ecNumber>
    </recommendedName>
</protein>
<dbReference type="GO" id="GO:0106313">
    <property type="term" value="F:methylenetetrahydrofolate reductase (NADPH) activity"/>
    <property type="evidence" value="ECO:0007669"/>
    <property type="project" value="UniProtKB-EC"/>
</dbReference>
<dbReference type="CDD" id="cd00537">
    <property type="entry name" value="MTHFR"/>
    <property type="match status" value="1"/>
</dbReference>
<comment type="similarity">
    <text evidence="3">Belongs to the methylenetetrahydrofolate reductase family.</text>
</comment>
<keyword evidence="4" id="KW-0285">Flavoprotein</keyword>
<dbReference type="PANTHER" id="PTHR45754:SF3">
    <property type="entry name" value="METHYLENETETRAHYDROFOLATE REDUCTASE (NADPH)"/>
    <property type="match status" value="1"/>
</dbReference>
<keyword evidence="5" id="KW-0274">FAD</keyword>
<accession>A0AA36H6R6</accession>
<sequence length="712" mass="81264">MVDVDVMRANPLANGHSRQLKKHDSLSAVPYRGSGSSLHDRYSSDEEHLSLEFFQVGHGNKYVPLHERINRRIKDGTPFFSLEFFPPKTANGVANFFTRLDRFNEGGPLFVDITWHLGSDPANMTKETSSSSIAAGCLDYCRVDTMLHMTCAQYSKEQTIKHLEQSKSVGLRNILALRGDLPNIERDDAPIYKYRALDMIRWIREEFGDYFTIGCSGYPLGHPEAPSYKADLLYLKSKVDAGAQFIITQLFFEAEVFEQFVRDCREMGITVPIIPGIMPIMGYDSIRRIAKLSQLTIPEKVLLDLEPIKHDDDAVMKYGTAKAIEMCRRILSSGSAPSIHLYTMNREGACREILQELGLWHKRPMRALPWEPHGSNHPLRCKEDVRPIFWSARPKSYIYRTRDWDDFPNGRWGNSSSPAFGDLQDYYLFHLKAQMKKEDLLKMYGEELVSFDDVKKVFVNFIAQGVNENGVKVTTLPWNEQDAGVQPETKLINEQLLWCNENGILTVNSQPSVNGAPSTDPLVGWGKPGGYCYQKAYLECFISKEDAISLLEIIDQYYPRINYHIINHDGTFDHMNGEPTTPIAVTWGVFPGAEIAQPTVVDPLAFRAWKDEAYDTWIKNWANLYPKDSLSRNVIQKIHDDFCLMNVVDNDFQKPVIIYEILEKISCSYRIFFCFAIFCSNSSCISICLLQNCCGIFLANNKHVAIPPWVLW</sequence>
<dbReference type="GO" id="GO:0005829">
    <property type="term" value="C:cytosol"/>
    <property type="evidence" value="ECO:0007669"/>
    <property type="project" value="TreeGrafter"/>
</dbReference>
<evidence type="ECO:0000256" key="6">
    <source>
        <dbReference type="ARBA" id="ARBA00023002"/>
    </source>
</evidence>
<organism evidence="11 12">
    <name type="scientific">Cylicocyclus nassatus</name>
    <name type="common">Nematode worm</name>
    <dbReference type="NCBI Taxonomy" id="53992"/>
    <lineage>
        <taxon>Eukaryota</taxon>
        <taxon>Metazoa</taxon>
        <taxon>Ecdysozoa</taxon>
        <taxon>Nematoda</taxon>
        <taxon>Chromadorea</taxon>
        <taxon>Rhabditida</taxon>
        <taxon>Rhabditina</taxon>
        <taxon>Rhabditomorpha</taxon>
        <taxon>Strongyloidea</taxon>
        <taxon>Strongylidae</taxon>
        <taxon>Cylicocyclus</taxon>
    </lineage>
</organism>
<dbReference type="Proteomes" id="UP001176961">
    <property type="component" value="Unassembled WGS sequence"/>
</dbReference>
<name>A0AA36H6R6_CYLNA</name>
<dbReference type="InterPro" id="IPR004621">
    <property type="entry name" value="Fadh2_euk"/>
</dbReference>
<dbReference type="GO" id="GO:0035999">
    <property type="term" value="P:tetrahydrofolate interconversion"/>
    <property type="evidence" value="ECO:0007669"/>
    <property type="project" value="TreeGrafter"/>
</dbReference>
<comment type="cofactor">
    <cofactor evidence="1">
        <name>FAD</name>
        <dbReference type="ChEBI" id="CHEBI:57692"/>
    </cofactor>
</comment>
<gene>
    <name evidence="11" type="ORF">CYNAS_LOCUS16735</name>
</gene>
<feature type="domain" description="MTHFR SAM-binding regulatory" evidence="10">
    <location>
        <begin position="366"/>
        <end position="665"/>
    </location>
</feature>
<dbReference type="NCBIfam" id="TIGR00677">
    <property type="entry name" value="fadh2_euk"/>
    <property type="match status" value="1"/>
</dbReference>
<dbReference type="EC" id="1.5.1.53" evidence="7"/>
<comment type="catalytic activity">
    <reaction evidence="8">
        <text>(6S)-5-methyl-5,6,7,8-tetrahydrofolate + NADP(+) = (6R)-5,10-methylene-5,6,7,8-tetrahydrofolate + NADPH + H(+)</text>
        <dbReference type="Rhea" id="RHEA:19817"/>
        <dbReference type="ChEBI" id="CHEBI:15378"/>
        <dbReference type="ChEBI" id="CHEBI:15636"/>
        <dbReference type="ChEBI" id="CHEBI:18608"/>
        <dbReference type="ChEBI" id="CHEBI:57783"/>
        <dbReference type="ChEBI" id="CHEBI:58349"/>
        <dbReference type="EC" id="1.5.1.53"/>
    </reaction>
    <physiologicalReaction direction="right-to-left" evidence="8">
        <dbReference type="Rhea" id="RHEA:19819"/>
    </physiologicalReaction>
</comment>
<evidence type="ECO:0000256" key="5">
    <source>
        <dbReference type="ARBA" id="ARBA00022827"/>
    </source>
</evidence>
<evidence type="ECO:0000256" key="8">
    <source>
        <dbReference type="ARBA" id="ARBA00047751"/>
    </source>
</evidence>
<keyword evidence="6" id="KW-0560">Oxidoreductase</keyword>
<keyword evidence="12" id="KW-1185">Reference proteome</keyword>
<dbReference type="InterPro" id="IPR053806">
    <property type="entry name" value="MTHFR_C"/>
</dbReference>
<evidence type="ECO:0000313" key="11">
    <source>
        <dbReference type="EMBL" id="CAJ0604752.1"/>
    </source>
</evidence>
<evidence type="ECO:0000256" key="2">
    <source>
        <dbReference type="ARBA" id="ARBA00004777"/>
    </source>
</evidence>
<dbReference type="EMBL" id="CATQJL010000316">
    <property type="protein sequence ID" value="CAJ0604752.1"/>
    <property type="molecule type" value="Genomic_DNA"/>
</dbReference>
<dbReference type="PANTHER" id="PTHR45754">
    <property type="entry name" value="METHYLENETETRAHYDROFOLATE REDUCTASE"/>
    <property type="match status" value="1"/>
</dbReference>
<dbReference type="InterPro" id="IPR003171">
    <property type="entry name" value="Mehydrof_redctse-like"/>
</dbReference>
<reference evidence="11" key="1">
    <citation type="submission" date="2023-07" db="EMBL/GenBank/DDBJ databases">
        <authorList>
            <consortium name="CYATHOMIX"/>
        </authorList>
    </citation>
    <scope>NUCLEOTIDE SEQUENCE</scope>
    <source>
        <strain evidence="11">N/A</strain>
    </source>
</reference>
<comment type="caution">
    <text evidence="11">The sequence shown here is derived from an EMBL/GenBank/DDBJ whole genome shotgun (WGS) entry which is preliminary data.</text>
</comment>
<dbReference type="Gene3D" id="3.20.20.220">
    <property type="match status" value="1"/>
</dbReference>
<evidence type="ECO:0000313" key="12">
    <source>
        <dbReference type="Proteomes" id="UP001176961"/>
    </source>
</evidence>